<evidence type="ECO:0000256" key="2">
    <source>
        <dbReference type="ARBA" id="ARBA00022448"/>
    </source>
</evidence>
<evidence type="ECO:0000256" key="5">
    <source>
        <dbReference type="ARBA" id="ARBA00023136"/>
    </source>
</evidence>
<evidence type="ECO:0000256" key="3">
    <source>
        <dbReference type="ARBA" id="ARBA00022781"/>
    </source>
</evidence>
<dbReference type="GO" id="GO:0045259">
    <property type="term" value="C:proton-transporting ATP synthase complex"/>
    <property type="evidence" value="ECO:0007669"/>
    <property type="project" value="UniProtKB-KW"/>
</dbReference>
<evidence type="ECO:0000256" key="4">
    <source>
        <dbReference type="ARBA" id="ARBA00023065"/>
    </source>
</evidence>
<name>A0A1M5TGB5_9RHOB</name>
<dbReference type="InterPro" id="IPR000711">
    <property type="entry name" value="ATPase_OSCP/dsu"/>
</dbReference>
<dbReference type="PANTHER" id="PTHR11910">
    <property type="entry name" value="ATP SYNTHASE DELTA CHAIN"/>
    <property type="match status" value="1"/>
</dbReference>
<keyword evidence="5 8" id="KW-0472">Membrane</keyword>
<evidence type="ECO:0000313" key="9">
    <source>
        <dbReference type="EMBL" id="SHH49403.1"/>
    </source>
</evidence>
<evidence type="ECO:0000256" key="8">
    <source>
        <dbReference type="HAMAP-Rule" id="MF_01416"/>
    </source>
</evidence>
<dbReference type="NCBIfam" id="TIGR01145">
    <property type="entry name" value="ATP_synt_delta"/>
    <property type="match status" value="1"/>
</dbReference>
<dbReference type="Proteomes" id="UP000184221">
    <property type="component" value="Unassembled WGS sequence"/>
</dbReference>
<reference evidence="9 10" key="1">
    <citation type="submission" date="2016-11" db="EMBL/GenBank/DDBJ databases">
        <authorList>
            <person name="Jaros S."/>
            <person name="Januszkiewicz K."/>
            <person name="Wedrychowicz H."/>
        </authorList>
    </citation>
    <scope>NUCLEOTIDE SEQUENCE [LARGE SCALE GENOMIC DNA]</scope>
    <source>
        <strain evidence="9 10">DSM 29431</strain>
    </source>
</reference>
<dbReference type="GO" id="GO:0046933">
    <property type="term" value="F:proton-transporting ATP synthase activity, rotational mechanism"/>
    <property type="evidence" value="ECO:0007669"/>
    <property type="project" value="UniProtKB-UniRule"/>
</dbReference>
<evidence type="ECO:0000313" key="10">
    <source>
        <dbReference type="Proteomes" id="UP000184221"/>
    </source>
</evidence>
<comment type="similarity">
    <text evidence="8">Belongs to the ATPase delta chain family.</text>
</comment>
<protein>
    <recommendedName>
        <fullName evidence="8">ATP synthase subunit delta</fullName>
    </recommendedName>
    <alternativeName>
        <fullName evidence="8">ATP synthase F(1) sector subunit delta</fullName>
    </alternativeName>
    <alternativeName>
        <fullName evidence="8">F-type ATPase subunit delta</fullName>
        <shortName evidence="8">F-ATPase subunit delta</shortName>
    </alternativeName>
</protein>
<dbReference type="PROSITE" id="PS00389">
    <property type="entry name" value="ATPASE_DELTA"/>
    <property type="match status" value="1"/>
</dbReference>
<dbReference type="InterPro" id="IPR020781">
    <property type="entry name" value="ATPase_OSCP/d_CS"/>
</dbReference>
<dbReference type="OrthoDB" id="9796185at2"/>
<dbReference type="HAMAP" id="MF_01416">
    <property type="entry name" value="ATP_synth_delta_bact"/>
    <property type="match status" value="1"/>
</dbReference>
<keyword evidence="10" id="KW-1185">Reference proteome</keyword>
<gene>
    <name evidence="8" type="primary">atpH</name>
    <name evidence="9" type="ORF">SAMN05443551_2210</name>
</gene>
<keyword evidence="3 8" id="KW-0375">Hydrogen ion transport</keyword>
<keyword evidence="2 8" id="KW-0813">Transport</keyword>
<dbReference type="STRING" id="996342.SAMN05443551_2210"/>
<keyword evidence="8" id="KW-1003">Cell membrane</keyword>
<dbReference type="SUPFAM" id="SSF47928">
    <property type="entry name" value="N-terminal domain of the delta subunit of the F1F0-ATP synthase"/>
    <property type="match status" value="1"/>
</dbReference>
<dbReference type="NCBIfam" id="NF004406">
    <property type="entry name" value="PRK05758.3-2"/>
    <property type="match status" value="1"/>
</dbReference>
<keyword evidence="7 8" id="KW-0066">ATP synthesis</keyword>
<comment type="function">
    <text evidence="8">This protein is part of the stalk that links CF(0) to CF(1). It either transmits conformational changes from CF(0) to CF(1) or is implicated in proton conduction.</text>
</comment>
<dbReference type="EMBL" id="FQXC01000003">
    <property type="protein sequence ID" value="SHH49403.1"/>
    <property type="molecule type" value="Genomic_DNA"/>
</dbReference>
<dbReference type="NCBIfam" id="NF004402">
    <property type="entry name" value="PRK05758.2-2"/>
    <property type="match status" value="1"/>
</dbReference>
<dbReference type="RefSeq" id="WP_072778384.1">
    <property type="nucleotide sequence ID" value="NZ_FQXC01000003.1"/>
</dbReference>
<organism evidence="9 10">
    <name type="scientific">Marivita hallyeonensis</name>
    <dbReference type="NCBI Taxonomy" id="996342"/>
    <lineage>
        <taxon>Bacteria</taxon>
        <taxon>Pseudomonadati</taxon>
        <taxon>Pseudomonadota</taxon>
        <taxon>Alphaproteobacteria</taxon>
        <taxon>Rhodobacterales</taxon>
        <taxon>Roseobacteraceae</taxon>
        <taxon>Marivita</taxon>
    </lineage>
</organism>
<dbReference type="InterPro" id="IPR026015">
    <property type="entry name" value="ATP_synth_OSCP/delta_N_sf"/>
</dbReference>
<accession>A0A1M5TGB5</accession>
<keyword evidence="6 8" id="KW-0139">CF(1)</keyword>
<evidence type="ECO:0000256" key="1">
    <source>
        <dbReference type="ARBA" id="ARBA00004370"/>
    </source>
</evidence>
<comment type="subcellular location">
    <subcellularLocation>
        <location evidence="8">Cell membrane</location>
        <topology evidence="8">Peripheral membrane protein</topology>
    </subcellularLocation>
    <subcellularLocation>
        <location evidence="1">Membrane</location>
    </subcellularLocation>
</comment>
<comment type="function">
    <text evidence="8">F(1)F(0) ATP synthase produces ATP from ADP in the presence of a proton or sodium gradient. F-type ATPases consist of two structural domains, F(1) containing the extramembraneous catalytic core and F(0) containing the membrane proton channel, linked together by a central stalk and a peripheral stalk. During catalysis, ATP synthesis in the catalytic domain of F(1) is coupled via a rotary mechanism of the central stalk subunits to proton translocation.</text>
</comment>
<dbReference type="Gene3D" id="1.10.520.20">
    <property type="entry name" value="N-terminal domain of the delta subunit of the F1F0-ATP synthase"/>
    <property type="match status" value="1"/>
</dbReference>
<proteinExistence type="inferred from homology"/>
<dbReference type="GO" id="GO:0005886">
    <property type="term" value="C:plasma membrane"/>
    <property type="evidence" value="ECO:0007669"/>
    <property type="project" value="UniProtKB-SubCell"/>
</dbReference>
<evidence type="ECO:0000256" key="6">
    <source>
        <dbReference type="ARBA" id="ARBA00023196"/>
    </source>
</evidence>
<keyword evidence="4 8" id="KW-0406">Ion transport</keyword>
<sequence>MSESASVSSGIADRYATAVFDLAKEGKELDKLEANLDDLSAALASSPELTDLIHSPVYSREEQSAAISAVAAKMGLTQTMQNVLALMASKRRLFVVPQMINRLRDLIADEKGEVTADVVSAVKLSAAQSKELAKTLKAKVGKDVKINATVDESLIGGLVVKVGSKMIDTSIRSKLNSLQNAMKEVG</sequence>
<dbReference type="Pfam" id="PF00213">
    <property type="entry name" value="OSCP"/>
    <property type="match status" value="1"/>
</dbReference>
<dbReference type="AlphaFoldDB" id="A0A1M5TGB5"/>
<dbReference type="PRINTS" id="PR00125">
    <property type="entry name" value="ATPASEDELTA"/>
</dbReference>
<evidence type="ECO:0000256" key="7">
    <source>
        <dbReference type="ARBA" id="ARBA00023310"/>
    </source>
</evidence>